<evidence type="ECO:0000313" key="6">
    <source>
        <dbReference type="EMBL" id="KAJ6248576.1"/>
    </source>
</evidence>
<protein>
    <submittedName>
        <fullName evidence="6">Protein yellow-related</fullName>
    </submittedName>
</protein>
<feature type="compositionally biased region" description="Polar residues" evidence="4">
    <location>
        <begin position="441"/>
        <end position="450"/>
    </location>
</feature>
<dbReference type="SUPFAM" id="SSF63829">
    <property type="entry name" value="Calcium-dependent phosphotriesterase"/>
    <property type="match status" value="1"/>
</dbReference>
<proteinExistence type="inferred from homology"/>
<keyword evidence="5" id="KW-1133">Transmembrane helix</keyword>
<keyword evidence="7" id="KW-1185">Reference proteome</keyword>
<evidence type="ECO:0000256" key="2">
    <source>
        <dbReference type="ARBA" id="ARBA00009127"/>
    </source>
</evidence>
<comment type="similarity">
    <text evidence="2">Belongs to the major royal jelly protein family.</text>
</comment>
<gene>
    <name evidence="6" type="ORF">M0813_17545</name>
</gene>
<reference evidence="6" key="1">
    <citation type="submission" date="2022-08" db="EMBL/GenBank/DDBJ databases">
        <title>Novel sulfate-reducing endosymbionts in the free-living metamonad Anaeramoeba.</title>
        <authorList>
            <person name="Jerlstrom-Hultqvist J."/>
            <person name="Cepicka I."/>
            <person name="Gallot-Lavallee L."/>
            <person name="Salas-Leiva D."/>
            <person name="Curtis B.A."/>
            <person name="Zahonova K."/>
            <person name="Pipaliya S."/>
            <person name="Dacks J."/>
            <person name="Roger A.J."/>
        </authorList>
    </citation>
    <scope>NUCLEOTIDE SEQUENCE</scope>
    <source>
        <strain evidence="6">Schooner1</strain>
    </source>
</reference>
<feature type="region of interest" description="Disordered" evidence="4">
    <location>
        <begin position="420"/>
        <end position="450"/>
    </location>
</feature>
<feature type="transmembrane region" description="Helical" evidence="5">
    <location>
        <begin position="395"/>
        <end position="416"/>
    </location>
</feature>
<keyword evidence="5" id="KW-0812">Transmembrane</keyword>
<accession>A0ABQ8YVJ2</accession>
<dbReference type="Proteomes" id="UP001150062">
    <property type="component" value="Unassembled WGS sequence"/>
</dbReference>
<name>A0ABQ8YVJ2_9EUKA</name>
<evidence type="ECO:0000256" key="1">
    <source>
        <dbReference type="ARBA" id="ARBA00004613"/>
    </source>
</evidence>
<evidence type="ECO:0000313" key="7">
    <source>
        <dbReference type="Proteomes" id="UP001150062"/>
    </source>
</evidence>
<dbReference type="EMBL" id="JAOAOG010000110">
    <property type="protein sequence ID" value="KAJ6248576.1"/>
    <property type="molecule type" value="Genomic_DNA"/>
</dbReference>
<evidence type="ECO:0000256" key="3">
    <source>
        <dbReference type="ARBA" id="ARBA00022525"/>
    </source>
</evidence>
<feature type="compositionally biased region" description="Basic residues" evidence="4">
    <location>
        <begin position="420"/>
        <end position="430"/>
    </location>
</feature>
<evidence type="ECO:0000256" key="4">
    <source>
        <dbReference type="SAM" id="MobiDB-lite"/>
    </source>
</evidence>
<dbReference type="InterPro" id="IPR011042">
    <property type="entry name" value="6-blade_b-propeller_TolB-like"/>
</dbReference>
<comment type="caution">
    <text evidence="6">The sequence shown here is derived from an EMBL/GenBank/DDBJ whole genome shotgun (WGS) entry which is preliminary data.</text>
</comment>
<keyword evidence="3" id="KW-0964">Secreted</keyword>
<dbReference type="InterPro" id="IPR017996">
    <property type="entry name" value="MRJP/yellow-related"/>
</dbReference>
<comment type="subcellular location">
    <subcellularLocation>
        <location evidence="1">Secreted</location>
    </subcellularLocation>
</comment>
<dbReference type="PANTHER" id="PTHR10009:SF18">
    <property type="entry name" value="PROTEIN YELLOW-LIKE PROTEIN"/>
    <property type="match status" value="1"/>
</dbReference>
<dbReference type="Pfam" id="PF03022">
    <property type="entry name" value="MRJP"/>
    <property type="match status" value="1"/>
</dbReference>
<organism evidence="6 7">
    <name type="scientific">Anaeramoeba flamelloides</name>
    <dbReference type="NCBI Taxonomy" id="1746091"/>
    <lineage>
        <taxon>Eukaryota</taxon>
        <taxon>Metamonada</taxon>
        <taxon>Anaeramoebidae</taxon>
        <taxon>Anaeramoeba</taxon>
    </lineage>
</organism>
<dbReference type="Gene3D" id="2.120.10.30">
    <property type="entry name" value="TolB, C-terminal domain"/>
    <property type="match status" value="1"/>
</dbReference>
<dbReference type="PANTHER" id="PTHR10009">
    <property type="entry name" value="PROTEIN YELLOW-RELATED"/>
    <property type="match status" value="1"/>
</dbReference>
<sequence length="450" mass="50957">MSYVDYTFQTQEDRDDYINNKLYKNVLLAGIKVSVDGEYFVTMPRWKEKVPATLGKIVVDASNHVMVQPYPSWEMNKIGDADAIQSVLGIEIDNTNTLWILDQGKVNGSSAIKGSIKLLAYDLNTDKLVHKKVFPPEIASLTDSFLNDVVVDTENSRVYISDSGITADPSHSALPGLIIWDYKKDDLKRVLSNVVSTKADDKLWIKINGEKVLLDNPMETGADGIALTPNGKKLFWCPLTSHTNYYIKTKYLWDDDKNSNEKLQEKIKTLKKISATDGMSFDNQSRLFVSSLEYSGILWDADPTKDSEDKIMSTLLVNNSKSMMWPDTLAFDHQGWLVFVSNQLHRFLNNELIFSVDNSTEHINFRIWKTYIGTDSYSFVTEKEDSSHFAAWKTALISCFSTAAFIGIVVLIIFVIRKKKKKKKKSKKSNIQKSLLKSDTESSTSNSDKI</sequence>
<keyword evidence="5" id="KW-0472">Membrane</keyword>
<evidence type="ECO:0000256" key="5">
    <source>
        <dbReference type="SAM" id="Phobius"/>
    </source>
</evidence>